<name>A0A2P2INQ9_RHIMU</name>
<dbReference type="AlphaFoldDB" id="A0A2P2INQ9"/>
<sequence>MHSHTSGHVWFNKKLTAEFLFPLCDCQCVELDWCSHKNPNFTLKQANTIIKRNYMPE</sequence>
<reference evidence="1" key="1">
    <citation type="submission" date="2018-02" db="EMBL/GenBank/DDBJ databases">
        <title>Rhizophora mucronata_Transcriptome.</title>
        <authorList>
            <person name="Meera S.P."/>
            <person name="Sreeshan A."/>
            <person name="Augustine A."/>
        </authorList>
    </citation>
    <scope>NUCLEOTIDE SEQUENCE</scope>
    <source>
        <tissue evidence="1">Leaf</tissue>
    </source>
</reference>
<organism evidence="1">
    <name type="scientific">Rhizophora mucronata</name>
    <name type="common">Asiatic mangrove</name>
    <dbReference type="NCBI Taxonomy" id="61149"/>
    <lineage>
        <taxon>Eukaryota</taxon>
        <taxon>Viridiplantae</taxon>
        <taxon>Streptophyta</taxon>
        <taxon>Embryophyta</taxon>
        <taxon>Tracheophyta</taxon>
        <taxon>Spermatophyta</taxon>
        <taxon>Magnoliopsida</taxon>
        <taxon>eudicotyledons</taxon>
        <taxon>Gunneridae</taxon>
        <taxon>Pentapetalae</taxon>
        <taxon>rosids</taxon>
        <taxon>fabids</taxon>
        <taxon>Malpighiales</taxon>
        <taxon>Rhizophoraceae</taxon>
        <taxon>Rhizophora</taxon>
    </lineage>
</organism>
<proteinExistence type="predicted"/>
<protein>
    <submittedName>
        <fullName evidence="1">Uncharacterized protein</fullName>
    </submittedName>
</protein>
<dbReference type="EMBL" id="GGEC01002334">
    <property type="protein sequence ID" value="MBW82817.1"/>
    <property type="molecule type" value="Transcribed_RNA"/>
</dbReference>
<evidence type="ECO:0000313" key="1">
    <source>
        <dbReference type="EMBL" id="MBW82817.1"/>
    </source>
</evidence>
<accession>A0A2P2INQ9</accession>